<evidence type="ECO:0000256" key="1">
    <source>
        <dbReference type="ARBA" id="ARBA00001947"/>
    </source>
</evidence>
<name>A0AAD7NUT8_9AGAR</name>
<evidence type="ECO:0000259" key="7">
    <source>
        <dbReference type="SMART" id="SM00829"/>
    </source>
</evidence>
<dbReference type="PROSITE" id="PS00059">
    <property type="entry name" value="ADH_ZINC"/>
    <property type="match status" value="1"/>
</dbReference>
<evidence type="ECO:0000256" key="2">
    <source>
        <dbReference type="ARBA" id="ARBA00008072"/>
    </source>
</evidence>
<dbReference type="SMART" id="SM00829">
    <property type="entry name" value="PKS_ER"/>
    <property type="match status" value="1"/>
</dbReference>
<evidence type="ECO:0000313" key="9">
    <source>
        <dbReference type="Proteomes" id="UP001215280"/>
    </source>
</evidence>
<organism evidence="8 9">
    <name type="scientific">Mycena maculata</name>
    <dbReference type="NCBI Taxonomy" id="230809"/>
    <lineage>
        <taxon>Eukaryota</taxon>
        <taxon>Fungi</taxon>
        <taxon>Dikarya</taxon>
        <taxon>Basidiomycota</taxon>
        <taxon>Agaricomycotina</taxon>
        <taxon>Agaricomycetes</taxon>
        <taxon>Agaricomycetidae</taxon>
        <taxon>Agaricales</taxon>
        <taxon>Marasmiineae</taxon>
        <taxon>Mycenaceae</taxon>
        <taxon>Mycena</taxon>
    </lineage>
</organism>
<keyword evidence="4 6" id="KW-0862">Zinc</keyword>
<dbReference type="PANTHER" id="PTHR42940">
    <property type="entry name" value="ALCOHOL DEHYDROGENASE 1-RELATED"/>
    <property type="match status" value="1"/>
</dbReference>
<dbReference type="Gene3D" id="3.90.180.10">
    <property type="entry name" value="Medium-chain alcohol dehydrogenases, catalytic domain"/>
    <property type="match status" value="1"/>
</dbReference>
<evidence type="ECO:0000313" key="8">
    <source>
        <dbReference type="EMBL" id="KAJ7775976.1"/>
    </source>
</evidence>
<evidence type="ECO:0000256" key="5">
    <source>
        <dbReference type="ARBA" id="ARBA00023002"/>
    </source>
</evidence>
<evidence type="ECO:0000256" key="3">
    <source>
        <dbReference type="ARBA" id="ARBA00022723"/>
    </source>
</evidence>
<dbReference type="InterPro" id="IPR036291">
    <property type="entry name" value="NAD(P)-bd_dom_sf"/>
</dbReference>
<dbReference type="InterPro" id="IPR020843">
    <property type="entry name" value="ER"/>
</dbReference>
<evidence type="ECO:0000256" key="4">
    <source>
        <dbReference type="ARBA" id="ARBA00022833"/>
    </source>
</evidence>
<sequence length="345" mass="36483">MRAIQVKRPGGSFEIVEIPTPTPGPGQVLIKVTVCGICGGDEVCRSGLFPGMRYPRVPGHEAVGTIILLGQHVGSRWGLGQRVGVGWHAGRCDNSEACEHCRRGSFFVCTKATGTGLTADGGLAEYMVADQTALVAIPDALDSIQAAGLLCAGLTVFNAIRLSSIRPGDTLAVAGIGGLGHLGLQFGRKFGYRVVAVSSSSAKEADCLGRFGAHVFVDASKEDVPARLAELRPKLILGTSVDAKSITALTPTWPSDAQLLILSEPPTATLEIPYIPLLFNRNSIVGFTAGTSADAEDALRVAEMVGVEVQTETYPLEQAEEAFRTIRAARYRRVIVLDAAITDRE</sequence>
<dbReference type="GO" id="GO:0005737">
    <property type="term" value="C:cytoplasm"/>
    <property type="evidence" value="ECO:0007669"/>
    <property type="project" value="TreeGrafter"/>
</dbReference>
<evidence type="ECO:0000256" key="6">
    <source>
        <dbReference type="RuleBase" id="RU361277"/>
    </source>
</evidence>
<keyword evidence="5" id="KW-0560">Oxidoreductase</keyword>
<dbReference type="Proteomes" id="UP001215280">
    <property type="component" value="Unassembled WGS sequence"/>
</dbReference>
<dbReference type="Pfam" id="PF00107">
    <property type="entry name" value="ADH_zinc_N"/>
    <property type="match status" value="1"/>
</dbReference>
<dbReference type="AlphaFoldDB" id="A0AAD7NUT8"/>
<dbReference type="InterPro" id="IPR013149">
    <property type="entry name" value="ADH-like_C"/>
</dbReference>
<dbReference type="SUPFAM" id="SSF51735">
    <property type="entry name" value="NAD(P)-binding Rossmann-fold domains"/>
    <property type="match status" value="1"/>
</dbReference>
<dbReference type="Gene3D" id="3.40.50.720">
    <property type="entry name" value="NAD(P)-binding Rossmann-like Domain"/>
    <property type="match status" value="1"/>
</dbReference>
<dbReference type="GO" id="GO:0004022">
    <property type="term" value="F:alcohol dehydrogenase (NAD+) activity"/>
    <property type="evidence" value="ECO:0007669"/>
    <property type="project" value="TreeGrafter"/>
</dbReference>
<proteinExistence type="inferred from homology"/>
<reference evidence="8" key="1">
    <citation type="submission" date="2023-03" db="EMBL/GenBank/DDBJ databases">
        <title>Massive genome expansion in bonnet fungi (Mycena s.s.) driven by repeated elements and novel gene families across ecological guilds.</title>
        <authorList>
            <consortium name="Lawrence Berkeley National Laboratory"/>
            <person name="Harder C.B."/>
            <person name="Miyauchi S."/>
            <person name="Viragh M."/>
            <person name="Kuo A."/>
            <person name="Thoen E."/>
            <person name="Andreopoulos B."/>
            <person name="Lu D."/>
            <person name="Skrede I."/>
            <person name="Drula E."/>
            <person name="Henrissat B."/>
            <person name="Morin E."/>
            <person name="Kohler A."/>
            <person name="Barry K."/>
            <person name="LaButti K."/>
            <person name="Morin E."/>
            <person name="Salamov A."/>
            <person name="Lipzen A."/>
            <person name="Mereny Z."/>
            <person name="Hegedus B."/>
            <person name="Baldrian P."/>
            <person name="Stursova M."/>
            <person name="Weitz H."/>
            <person name="Taylor A."/>
            <person name="Grigoriev I.V."/>
            <person name="Nagy L.G."/>
            <person name="Martin F."/>
            <person name="Kauserud H."/>
        </authorList>
    </citation>
    <scope>NUCLEOTIDE SEQUENCE</scope>
    <source>
        <strain evidence="8">CBHHK188m</strain>
    </source>
</reference>
<comment type="caution">
    <text evidence="8">The sequence shown here is derived from an EMBL/GenBank/DDBJ whole genome shotgun (WGS) entry which is preliminary data.</text>
</comment>
<protein>
    <submittedName>
        <fullName evidence="8">Zinc-type alcohol dehydrogenase</fullName>
    </submittedName>
</protein>
<accession>A0AAD7NUT8</accession>
<dbReference type="EMBL" id="JARJLG010000013">
    <property type="protein sequence ID" value="KAJ7775976.1"/>
    <property type="molecule type" value="Genomic_DNA"/>
</dbReference>
<dbReference type="InterPro" id="IPR002328">
    <property type="entry name" value="ADH_Zn_CS"/>
</dbReference>
<comment type="similarity">
    <text evidence="2 6">Belongs to the zinc-containing alcohol dehydrogenase family.</text>
</comment>
<gene>
    <name evidence="8" type="ORF">DFH07DRAFT_73332</name>
</gene>
<feature type="domain" description="Enoyl reductase (ER)" evidence="7">
    <location>
        <begin position="10"/>
        <end position="336"/>
    </location>
</feature>
<dbReference type="PANTHER" id="PTHR42940:SF7">
    <property type="entry name" value="ALCOHOL DEHYDROGENASE-LIKE N-TERMINAL DOMAIN-CONTAINING PROTEIN"/>
    <property type="match status" value="1"/>
</dbReference>
<dbReference type="InterPro" id="IPR011032">
    <property type="entry name" value="GroES-like_sf"/>
</dbReference>
<dbReference type="GO" id="GO:0008270">
    <property type="term" value="F:zinc ion binding"/>
    <property type="evidence" value="ECO:0007669"/>
    <property type="project" value="InterPro"/>
</dbReference>
<dbReference type="Pfam" id="PF08240">
    <property type="entry name" value="ADH_N"/>
    <property type="match status" value="1"/>
</dbReference>
<keyword evidence="9" id="KW-1185">Reference proteome</keyword>
<dbReference type="SUPFAM" id="SSF50129">
    <property type="entry name" value="GroES-like"/>
    <property type="match status" value="1"/>
</dbReference>
<comment type="cofactor">
    <cofactor evidence="1 6">
        <name>Zn(2+)</name>
        <dbReference type="ChEBI" id="CHEBI:29105"/>
    </cofactor>
</comment>
<dbReference type="InterPro" id="IPR013154">
    <property type="entry name" value="ADH-like_N"/>
</dbReference>
<keyword evidence="3 6" id="KW-0479">Metal-binding</keyword>